<sequence>MKYKMKILTKTKVYEYKVKAIPVYEWDRVLSVNQTKALDRLYELDYLKQITNLMINSGFLDEFYFILNNNRQYVGCYKEYLIAILYSIQFDIFNKDADFKKPHLVYLEEFENNVGDFEKFDYINEAWNYEAVIDSIDNAIAI</sequence>
<gene>
    <name evidence="1" type="ORF">CR532_04975</name>
    <name evidence="2" type="ORF">CR532_05255</name>
</gene>
<evidence type="ECO:0000313" key="1">
    <source>
        <dbReference type="EMBL" id="AWG43354.1"/>
    </source>
</evidence>
<dbReference type="Proteomes" id="UP000244655">
    <property type="component" value="Plasmid pl20"/>
</dbReference>
<keyword evidence="1" id="KW-0614">Plasmid</keyword>
<dbReference type="InterPro" id="IPR009941">
    <property type="entry name" value="DUF1473"/>
</dbReference>
<organism evidence="1 3">
    <name type="scientific">Candidatus Borreliella tachyglossi</name>
    <dbReference type="NCBI Taxonomy" id="1964448"/>
    <lineage>
        <taxon>Bacteria</taxon>
        <taxon>Pseudomonadati</taxon>
        <taxon>Spirochaetota</taxon>
        <taxon>Spirochaetia</taxon>
        <taxon>Spirochaetales</taxon>
        <taxon>Borreliaceae</taxon>
        <taxon>Borreliella</taxon>
    </lineage>
</organism>
<evidence type="ECO:0000313" key="3">
    <source>
        <dbReference type="Proteomes" id="UP000244655"/>
    </source>
</evidence>
<evidence type="ECO:0000313" key="2">
    <source>
        <dbReference type="EMBL" id="AWG43403.1"/>
    </source>
</evidence>
<geneLocation type="plasmid" evidence="2 3">
    <name>pl20</name>
</geneLocation>
<proteinExistence type="predicted"/>
<dbReference type="Proteomes" id="UP000244655">
    <property type="component" value="Plasmid pl29"/>
</dbReference>
<name>A0A2S1LYG8_9SPIR</name>
<dbReference type="Pfam" id="PF07341">
    <property type="entry name" value="DUF1473"/>
    <property type="match status" value="1"/>
</dbReference>
<dbReference type="AlphaFoldDB" id="A0A2S1LYG8"/>
<protein>
    <submittedName>
        <fullName evidence="1">Uncharacterized protein</fullName>
    </submittedName>
</protein>
<accession>A0A2S1LYG8</accession>
<keyword evidence="3" id="KW-1185">Reference proteome</keyword>
<geneLocation type="plasmid" evidence="1 3">
    <name>pl29</name>
</geneLocation>
<dbReference type="EMBL" id="CP025787">
    <property type="protein sequence ID" value="AWG43354.1"/>
    <property type="molecule type" value="Genomic_DNA"/>
</dbReference>
<dbReference type="EMBL" id="CP025789">
    <property type="protein sequence ID" value="AWG43403.1"/>
    <property type="molecule type" value="Genomic_DNA"/>
</dbReference>
<reference evidence="1 3" key="1">
    <citation type="submission" date="2018-01" db="EMBL/GenBank/DDBJ databases">
        <title>Genome sequence of Borrelia tachyglossi.</title>
        <authorList>
            <person name="Gofton A.W."/>
        </authorList>
    </citation>
    <scope>NUCLEOTIDE SEQUENCE [LARGE SCALE GENOMIC DNA]</scope>
    <source>
        <strain evidence="1 3">Bc-F10-1268</strain>
        <plasmid evidence="2 3">pl20</plasmid>
        <plasmid evidence="1 3">pl29</plasmid>
    </source>
</reference>
<dbReference type="OrthoDB" id="350849at2"/>